<keyword evidence="1" id="KW-1133">Transmembrane helix</keyword>
<keyword evidence="1" id="KW-0812">Transmembrane</keyword>
<dbReference type="AlphaFoldDB" id="A0A5C6RXL8"/>
<evidence type="ECO:0000259" key="2">
    <source>
        <dbReference type="PROSITE" id="PS51178"/>
    </source>
</evidence>
<dbReference type="OrthoDB" id="9803895at2"/>
<evidence type="ECO:0000313" key="4">
    <source>
        <dbReference type="Proteomes" id="UP000321721"/>
    </source>
</evidence>
<feature type="domain" description="PASTA" evidence="2">
    <location>
        <begin position="180"/>
        <end position="263"/>
    </location>
</feature>
<feature type="transmembrane region" description="Helical" evidence="1">
    <location>
        <begin position="12"/>
        <end position="32"/>
    </location>
</feature>
<dbReference type="RefSeq" id="WP_147097655.1">
    <property type="nucleotide sequence ID" value="NZ_VOOS01000001.1"/>
</dbReference>
<dbReference type="SMART" id="SM00740">
    <property type="entry name" value="PASTA"/>
    <property type="match status" value="3"/>
</dbReference>
<comment type="caution">
    <text evidence="3">The sequence shown here is derived from an EMBL/GenBank/DDBJ whole genome shotgun (WGS) entry which is preliminary data.</text>
</comment>
<dbReference type="Pfam" id="PF03793">
    <property type="entry name" value="PASTA"/>
    <property type="match status" value="2"/>
</dbReference>
<feature type="domain" description="PASTA" evidence="2">
    <location>
        <begin position="38"/>
        <end position="105"/>
    </location>
</feature>
<keyword evidence="4" id="KW-1185">Reference proteome</keyword>
<organism evidence="3 4">
    <name type="scientific">Vicingus serpentipes</name>
    <dbReference type="NCBI Taxonomy" id="1926625"/>
    <lineage>
        <taxon>Bacteria</taxon>
        <taxon>Pseudomonadati</taxon>
        <taxon>Bacteroidota</taxon>
        <taxon>Flavobacteriia</taxon>
        <taxon>Flavobacteriales</taxon>
        <taxon>Vicingaceae</taxon>
        <taxon>Vicingus</taxon>
    </lineage>
</organism>
<feature type="domain" description="PASTA" evidence="2">
    <location>
        <begin position="107"/>
        <end position="177"/>
    </location>
</feature>
<dbReference type="EMBL" id="VOOS01000001">
    <property type="protein sequence ID" value="TXB66745.1"/>
    <property type="molecule type" value="Genomic_DNA"/>
</dbReference>
<dbReference type="CDD" id="cd06577">
    <property type="entry name" value="PASTA_pknB"/>
    <property type="match status" value="3"/>
</dbReference>
<gene>
    <name evidence="3" type="ORF">FRY74_00755</name>
</gene>
<keyword evidence="1" id="KW-0472">Membrane</keyword>
<dbReference type="Proteomes" id="UP000321721">
    <property type="component" value="Unassembled WGS sequence"/>
</dbReference>
<proteinExistence type="predicted"/>
<dbReference type="SUPFAM" id="SSF54184">
    <property type="entry name" value="Penicillin-binding protein 2x (pbp-2x), c-terminal domain"/>
    <property type="match status" value="1"/>
</dbReference>
<reference evidence="3 4" key="1">
    <citation type="submission" date="2019-08" db="EMBL/GenBank/DDBJ databases">
        <title>Genome of Vicingus serpentipes NCIMB 15042.</title>
        <authorList>
            <person name="Bowman J.P."/>
        </authorList>
    </citation>
    <scope>NUCLEOTIDE SEQUENCE [LARGE SCALE GENOMIC DNA]</scope>
    <source>
        <strain evidence="3 4">NCIMB 15042</strain>
    </source>
</reference>
<dbReference type="PROSITE" id="PS51178">
    <property type="entry name" value="PASTA"/>
    <property type="match status" value="3"/>
</dbReference>
<sequence length="273" mass="30426">MLKFIFSKTFLINLLIILTVITIAIWGIFKYLDSYTLNSQTISVPSLEGLTITEVEEILTEKKLRYQILDSIYVENNERGIVLEQQPATDDLVKENRTIYITMSKIIPPKMSMPDIVDMSLRVAAAKIESYGLKVGKLSYFPSECVNCVLEVKIKNVVIKSGQEIEKGAVVDLVLGSGTSSEKVFAPYLIGLSKEDASQKIQASFLNIGAEIYTDCSTKEDSISAKVYKQSPQRSENITVNMGSPIDLWFTCDTSKIKISVVDSLNVNLLNEE</sequence>
<accession>A0A5C6RXL8</accession>
<dbReference type="InterPro" id="IPR005543">
    <property type="entry name" value="PASTA_dom"/>
</dbReference>
<evidence type="ECO:0000256" key="1">
    <source>
        <dbReference type="SAM" id="Phobius"/>
    </source>
</evidence>
<evidence type="ECO:0000313" key="3">
    <source>
        <dbReference type="EMBL" id="TXB66745.1"/>
    </source>
</evidence>
<dbReference type="Gene3D" id="3.30.10.20">
    <property type="match status" value="3"/>
</dbReference>
<name>A0A5C6RXL8_9FLAO</name>
<protein>
    <submittedName>
        <fullName evidence="3">PASTA domain-containing protein</fullName>
    </submittedName>
</protein>